<name>A0A495WCX2_9RHOO</name>
<keyword evidence="5 7" id="KW-0472">Membrane</keyword>
<feature type="domain" description="MacB-like periplasmic core" evidence="9">
    <location>
        <begin position="20"/>
        <end position="240"/>
    </location>
</feature>
<dbReference type="Proteomes" id="UP000270626">
    <property type="component" value="Unassembled WGS sequence"/>
</dbReference>
<evidence type="ECO:0000256" key="6">
    <source>
        <dbReference type="ARBA" id="ARBA00038076"/>
    </source>
</evidence>
<dbReference type="InterPro" id="IPR025857">
    <property type="entry name" value="MacB_PCD"/>
</dbReference>
<keyword evidence="4 7" id="KW-1133">Transmembrane helix</keyword>
<dbReference type="PANTHER" id="PTHR30572">
    <property type="entry name" value="MEMBRANE COMPONENT OF TRANSPORTER-RELATED"/>
    <property type="match status" value="1"/>
</dbReference>
<feature type="transmembrane region" description="Helical" evidence="7">
    <location>
        <begin position="366"/>
        <end position="385"/>
    </location>
</feature>
<dbReference type="AlphaFoldDB" id="A0A495WCX2"/>
<evidence type="ECO:0000256" key="7">
    <source>
        <dbReference type="SAM" id="Phobius"/>
    </source>
</evidence>
<comment type="subcellular location">
    <subcellularLocation>
        <location evidence="1">Cell membrane</location>
        <topology evidence="1">Multi-pass membrane protein</topology>
    </subcellularLocation>
</comment>
<feature type="transmembrane region" description="Helical" evidence="7">
    <location>
        <begin position="21"/>
        <end position="41"/>
    </location>
</feature>
<feature type="transmembrane region" description="Helical" evidence="7">
    <location>
        <begin position="324"/>
        <end position="354"/>
    </location>
</feature>
<evidence type="ECO:0000259" key="8">
    <source>
        <dbReference type="Pfam" id="PF02687"/>
    </source>
</evidence>
<evidence type="ECO:0000256" key="1">
    <source>
        <dbReference type="ARBA" id="ARBA00004651"/>
    </source>
</evidence>
<proteinExistence type="inferred from homology"/>
<evidence type="ECO:0000259" key="9">
    <source>
        <dbReference type="Pfam" id="PF12704"/>
    </source>
</evidence>
<evidence type="ECO:0000313" key="10">
    <source>
        <dbReference type="EMBL" id="RKT59552.1"/>
    </source>
</evidence>
<gene>
    <name evidence="10" type="ORF">DFR40_1440</name>
</gene>
<feature type="transmembrane region" description="Helical" evidence="7">
    <location>
        <begin position="278"/>
        <end position="303"/>
    </location>
</feature>
<dbReference type="PANTHER" id="PTHR30572:SF4">
    <property type="entry name" value="ABC TRANSPORTER PERMEASE YTRF"/>
    <property type="match status" value="1"/>
</dbReference>
<evidence type="ECO:0000256" key="5">
    <source>
        <dbReference type="ARBA" id="ARBA00023136"/>
    </source>
</evidence>
<accession>A0A495WCX2</accession>
<feature type="domain" description="ABC3 transporter permease C-terminal" evidence="8">
    <location>
        <begin position="282"/>
        <end position="395"/>
    </location>
</feature>
<protein>
    <submittedName>
        <fullName evidence="10">Putative ABC transport system permease protein</fullName>
    </submittedName>
</protein>
<keyword evidence="2" id="KW-1003">Cell membrane</keyword>
<evidence type="ECO:0000256" key="2">
    <source>
        <dbReference type="ARBA" id="ARBA00022475"/>
    </source>
</evidence>
<evidence type="ECO:0000313" key="11">
    <source>
        <dbReference type="Proteomes" id="UP000270626"/>
    </source>
</evidence>
<evidence type="ECO:0000256" key="4">
    <source>
        <dbReference type="ARBA" id="ARBA00022989"/>
    </source>
</evidence>
<dbReference type="Pfam" id="PF02687">
    <property type="entry name" value="FtsX"/>
    <property type="match status" value="1"/>
</dbReference>
<reference evidence="10 11" key="1">
    <citation type="submission" date="2018-10" db="EMBL/GenBank/DDBJ databases">
        <title>Genomic Encyclopedia of Type Strains, Phase IV (KMG-IV): sequencing the most valuable type-strain genomes for metagenomic binning, comparative biology and taxonomic classification.</title>
        <authorList>
            <person name="Goeker M."/>
        </authorList>
    </citation>
    <scope>NUCLEOTIDE SEQUENCE [LARGE SCALE GENOMIC DNA]</scope>
    <source>
        <strain evidence="10 11">DSM 23841</strain>
    </source>
</reference>
<keyword evidence="11" id="KW-1185">Reference proteome</keyword>
<organism evidence="10 11">
    <name type="scientific">Azonexus fungiphilus</name>
    <dbReference type="NCBI Taxonomy" id="146940"/>
    <lineage>
        <taxon>Bacteria</taxon>
        <taxon>Pseudomonadati</taxon>
        <taxon>Pseudomonadota</taxon>
        <taxon>Betaproteobacteria</taxon>
        <taxon>Rhodocyclales</taxon>
        <taxon>Azonexaceae</taxon>
        <taxon>Azonexus</taxon>
    </lineage>
</organism>
<dbReference type="InterPro" id="IPR003838">
    <property type="entry name" value="ABC3_permease_C"/>
</dbReference>
<comment type="caution">
    <text evidence="10">The sequence shown here is derived from an EMBL/GenBank/DDBJ whole genome shotgun (WGS) entry which is preliminary data.</text>
</comment>
<keyword evidence="3 7" id="KW-0812">Transmembrane</keyword>
<dbReference type="InterPro" id="IPR050250">
    <property type="entry name" value="Macrolide_Exporter_MacB"/>
</dbReference>
<dbReference type="GO" id="GO:0022857">
    <property type="term" value="F:transmembrane transporter activity"/>
    <property type="evidence" value="ECO:0007669"/>
    <property type="project" value="TreeGrafter"/>
</dbReference>
<comment type="similarity">
    <text evidence="6">Belongs to the ABC-4 integral membrane protein family.</text>
</comment>
<dbReference type="RefSeq" id="WP_121457784.1">
    <property type="nucleotide sequence ID" value="NZ_JAANMQ010000002.1"/>
</dbReference>
<sequence length="402" mass="42192">MLLNALLLALREIRRNLLRSFLTVLGIVIGVAAVITMVTLGNGATRMVAEQISSLGSNLLMVMPGQRLGPGRDSAGAPKFRIGDVEAIRQQVGGLQAVAPQVGSAVTLVAGTQNWSSTVNGTSNEYFTAGNWTLAAGRRFSDDEEQAGKAVCIIGQTVRKELFGSASPLGNSIRVKSFSCEVIGLLAGKGQGGMGQDQDDTVLMPLNTVQRRLTGSLDIGGILVSMRDDADTATVVGQLRGLLRERRKLAANADDNFNVMDTKQIAETLSGTIGTMTALLGAVAAVSLLVGGIGIMNIMLVSVTERTREIGIRLAIGALEQEVLLQFLIEAVVLSAFGGLVGIALALLACLGLATLMGMPFLFNPGINLTAFAFSAAIGVVFGYFPARRAARLDPIEALRHE</sequence>
<dbReference type="OrthoDB" id="4814201at2"/>
<dbReference type="EMBL" id="RBXP01000013">
    <property type="protein sequence ID" value="RKT59552.1"/>
    <property type="molecule type" value="Genomic_DNA"/>
</dbReference>
<evidence type="ECO:0000256" key="3">
    <source>
        <dbReference type="ARBA" id="ARBA00022692"/>
    </source>
</evidence>
<dbReference type="Pfam" id="PF12704">
    <property type="entry name" value="MacB_PCD"/>
    <property type="match status" value="1"/>
</dbReference>
<dbReference type="GO" id="GO:0005886">
    <property type="term" value="C:plasma membrane"/>
    <property type="evidence" value="ECO:0007669"/>
    <property type="project" value="UniProtKB-SubCell"/>
</dbReference>